<feature type="transmembrane region" description="Helical" evidence="6">
    <location>
        <begin position="174"/>
        <end position="194"/>
    </location>
</feature>
<dbReference type="AlphaFoldDB" id="A0A1G6HMI9"/>
<feature type="transmembrane region" description="Helical" evidence="6">
    <location>
        <begin position="215"/>
        <end position="233"/>
    </location>
</feature>
<dbReference type="GO" id="GO:0022857">
    <property type="term" value="F:transmembrane transporter activity"/>
    <property type="evidence" value="ECO:0007669"/>
    <property type="project" value="InterPro"/>
</dbReference>
<feature type="transmembrane region" description="Helical" evidence="6">
    <location>
        <begin position="372"/>
        <end position="392"/>
    </location>
</feature>
<keyword evidence="9" id="KW-1185">Reference proteome</keyword>
<keyword evidence="2" id="KW-0813">Transport</keyword>
<feature type="transmembrane region" description="Helical" evidence="6">
    <location>
        <begin position="465"/>
        <end position="487"/>
    </location>
</feature>
<feature type="transmembrane region" description="Helical" evidence="6">
    <location>
        <begin position="147"/>
        <end position="168"/>
    </location>
</feature>
<sequence length="503" mass="52528">MSKASAEHLAFRPGNGWLAGIVLAVLTYWLFAQTLLNVIPGISKSLGLQSTIATLAVSITALFGGIFIVVAGGIADRWGRVRIFRIGLVLSMLGSLLVVLAPARMGGLTTTLILGGRIVQGFSYACIMPTALALIKAFNDGADRQRAVSFFSIGTFGGSGLTAFFGGALAATFLGWRSIFVLSIVVALVALFLTRKTPESRAVVAPNAPARAFDWGGLVTFFITLVALDVFIAEGAQLGWLSLPSLVLLLVTVVGAVAFFRVEAKRIGRSPFIDLSMFRNLRFTGPVLANFLINTGVAAIMVTLGLMQKGGGWNSFEAGLLTLGYVVAILSMIRVGEKLLQRFGTKKPMWWGTSILLVGIVLNSLTFLPKNLYVVAVVIGFTLFGVGLGLFATPATDAAISSVPESEVGVASGIFKMGSSLGGSIGVTIAATLVAVGAAVPASVVERWGIFSGWTVAAGPVRFGSMLGLGFVVLAAILVLVAIALTVPNADQEKVAQEKATAR</sequence>
<dbReference type="STRING" id="1577474.GA0111570_11194"/>
<accession>A0A1G6HMI9</accession>
<feature type="transmembrane region" description="Helical" evidence="6">
    <location>
        <begin position="51"/>
        <end position="71"/>
    </location>
</feature>
<evidence type="ECO:0000256" key="3">
    <source>
        <dbReference type="ARBA" id="ARBA00022692"/>
    </source>
</evidence>
<name>A0A1G6HMI9_9ACTN</name>
<keyword evidence="5 6" id="KW-0472">Membrane</keyword>
<dbReference type="PANTHER" id="PTHR42718">
    <property type="entry name" value="MAJOR FACILITATOR SUPERFAMILY MULTIDRUG TRANSPORTER MFSC"/>
    <property type="match status" value="1"/>
</dbReference>
<dbReference type="EMBL" id="FMYF01000011">
    <property type="protein sequence ID" value="SDB95470.1"/>
    <property type="molecule type" value="Genomic_DNA"/>
</dbReference>
<keyword evidence="3 6" id="KW-0812">Transmembrane</keyword>
<dbReference type="GO" id="GO:0005886">
    <property type="term" value="C:plasma membrane"/>
    <property type="evidence" value="ECO:0007669"/>
    <property type="project" value="UniProtKB-SubCell"/>
</dbReference>
<keyword evidence="4 6" id="KW-1133">Transmembrane helix</keyword>
<dbReference type="RefSeq" id="WP_092612797.1">
    <property type="nucleotide sequence ID" value="NZ_FMYF01000011.1"/>
</dbReference>
<feature type="transmembrane region" description="Helical" evidence="6">
    <location>
        <begin position="114"/>
        <end position="135"/>
    </location>
</feature>
<feature type="transmembrane region" description="Helical" evidence="6">
    <location>
        <begin position="239"/>
        <end position="262"/>
    </location>
</feature>
<proteinExistence type="predicted"/>
<feature type="transmembrane region" description="Helical" evidence="6">
    <location>
        <begin position="283"/>
        <end position="306"/>
    </location>
</feature>
<evidence type="ECO:0000256" key="6">
    <source>
        <dbReference type="SAM" id="Phobius"/>
    </source>
</evidence>
<protein>
    <submittedName>
        <fullName evidence="8">MFS transporter, DHA2 family, multidrug resistance protein</fullName>
    </submittedName>
</protein>
<dbReference type="InterPro" id="IPR036259">
    <property type="entry name" value="MFS_trans_sf"/>
</dbReference>
<dbReference type="PROSITE" id="PS50850">
    <property type="entry name" value="MFS"/>
    <property type="match status" value="1"/>
</dbReference>
<dbReference type="Pfam" id="PF07690">
    <property type="entry name" value="MFS_1"/>
    <property type="match status" value="1"/>
</dbReference>
<comment type="subcellular location">
    <subcellularLocation>
        <location evidence="1">Cell membrane</location>
        <topology evidence="1">Multi-pass membrane protein</topology>
    </subcellularLocation>
</comment>
<reference evidence="8 9" key="1">
    <citation type="submission" date="2016-06" db="EMBL/GenBank/DDBJ databases">
        <authorList>
            <person name="Olsen C.W."/>
            <person name="Carey S."/>
            <person name="Hinshaw L."/>
            <person name="Karasin A.I."/>
        </authorList>
    </citation>
    <scope>NUCLEOTIDE SEQUENCE [LARGE SCALE GENOMIC DNA]</scope>
    <source>
        <strain evidence="8 9">LZ-22</strain>
    </source>
</reference>
<evidence type="ECO:0000256" key="1">
    <source>
        <dbReference type="ARBA" id="ARBA00004651"/>
    </source>
</evidence>
<dbReference type="InterPro" id="IPR011701">
    <property type="entry name" value="MFS"/>
</dbReference>
<evidence type="ECO:0000313" key="9">
    <source>
        <dbReference type="Proteomes" id="UP000199086"/>
    </source>
</evidence>
<feature type="transmembrane region" description="Helical" evidence="6">
    <location>
        <begin position="425"/>
        <end position="445"/>
    </location>
</feature>
<gene>
    <name evidence="8" type="ORF">GA0111570_11194</name>
</gene>
<dbReference type="OrthoDB" id="2412976at2"/>
<organism evidence="8 9">
    <name type="scientific">Raineyella antarctica</name>
    <dbReference type="NCBI Taxonomy" id="1577474"/>
    <lineage>
        <taxon>Bacteria</taxon>
        <taxon>Bacillati</taxon>
        <taxon>Actinomycetota</taxon>
        <taxon>Actinomycetes</taxon>
        <taxon>Propionibacteriales</taxon>
        <taxon>Propionibacteriaceae</taxon>
        <taxon>Raineyella</taxon>
    </lineage>
</organism>
<dbReference type="Gene3D" id="1.20.1720.10">
    <property type="entry name" value="Multidrug resistance protein D"/>
    <property type="match status" value="1"/>
</dbReference>
<feature type="transmembrane region" description="Helical" evidence="6">
    <location>
        <begin position="348"/>
        <end position="366"/>
    </location>
</feature>
<evidence type="ECO:0000256" key="5">
    <source>
        <dbReference type="ARBA" id="ARBA00023136"/>
    </source>
</evidence>
<evidence type="ECO:0000313" key="8">
    <source>
        <dbReference type="EMBL" id="SDB95470.1"/>
    </source>
</evidence>
<evidence type="ECO:0000256" key="4">
    <source>
        <dbReference type="ARBA" id="ARBA00022989"/>
    </source>
</evidence>
<feature type="transmembrane region" description="Helical" evidence="6">
    <location>
        <begin position="83"/>
        <end position="102"/>
    </location>
</feature>
<dbReference type="CDD" id="cd17321">
    <property type="entry name" value="MFS_MMR_MDR_like"/>
    <property type="match status" value="1"/>
</dbReference>
<feature type="domain" description="Major facilitator superfamily (MFS) profile" evidence="7">
    <location>
        <begin position="17"/>
        <end position="493"/>
    </location>
</feature>
<dbReference type="SUPFAM" id="SSF103473">
    <property type="entry name" value="MFS general substrate transporter"/>
    <property type="match status" value="1"/>
</dbReference>
<dbReference type="Proteomes" id="UP000199086">
    <property type="component" value="Unassembled WGS sequence"/>
</dbReference>
<feature type="transmembrane region" description="Helical" evidence="6">
    <location>
        <begin position="12"/>
        <end position="31"/>
    </location>
</feature>
<evidence type="ECO:0000256" key="2">
    <source>
        <dbReference type="ARBA" id="ARBA00022448"/>
    </source>
</evidence>
<evidence type="ECO:0000259" key="7">
    <source>
        <dbReference type="PROSITE" id="PS50850"/>
    </source>
</evidence>
<dbReference type="PANTHER" id="PTHR42718:SF9">
    <property type="entry name" value="MAJOR FACILITATOR SUPERFAMILY MULTIDRUG TRANSPORTER MFSC"/>
    <property type="match status" value="1"/>
</dbReference>
<dbReference type="Gene3D" id="1.20.1250.20">
    <property type="entry name" value="MFS general substrate transporter like domains"/>
    <property type="match status" value="1"/>
</dbReference>
<feature type="transmembrane region" description="Helical" evidence="6">
    <location>
        <begin position="318"/>
        <end position="336"/>
    </location>
</feature>
<dbReference type="InterPro" id="IPR020846">
    <property type="entry name" value="MFS_dom"/>
</dbReference>